<accession>A0A9W9ZDP0</accession>
<feature type="region of interest" description="Disordered" evidence="1">
    <location>
        <begin position="1"/>
        <end position="93"/>
    </location>
</feature>
<feature type="compositionally biased region" description="Basic and acidic residues" evidence="1">
    <location>
        <begin position="12"/>
        <end position="22"/>
    </location>
</feature>
<reference evidence="2" key="1">
    <citation type="submission" date="2023-01" db="EMBL/GenBank/DDBJ databases">
        <title>Genome assembly of the deep-sea coral Lophelia pertusa.</title>
        <authorList>
            <person name="Herrera S."/>
            <person name="Cordes E."/>
        </authorList>
    </citation>
    <scope>NUCLEOTIDE SEQUENCE</scope>
    <source>
        <strain evidence="2">USNM1676648</strain>
        <tissue evidence="2">Polyp</tissue>
    </source>
</reference>
<sequence>MQHRPEMPSFKKRTEAPRDQRHSSAPWRKRSKGAITKGVKVVVGGRDGRGGQGWGRGGQWRWPKEVVERGGKGGVRGNQRGNPFGGDGNQGTV</sequence>
<evidence type="ECO:0000313" key="3">
    <source>
        <dbReference type="Proteomes" id="UP001163046"/>
    </source>
</evidence>
<name>A0A9W9ZDP0_9CNID</name>
<proteinExistence type="predicted"/>
<evidence type="ECO:0000313" key="2">
    <source>
        <dbReference type="EMBL" id="KAJ7379803.1"/>
    </source>
</evidence>
<dbReference type="AlphaFoldDB" id="A0A9W9ZDP0"/>
<feature type="compositionally biased region" description="Basic and acidic residues" evidence="1">
    <location>
        <begin position="62"/>
        <end position="71"/>
    </location>
</feature>
<comment type="caution">
    <text evidence="2">The sequence shown here is derived from an EMBL/GenBank/DDBJ whole genome shotgun (WGS) entry which is preliminary data.</text>
</comment>
<gene>
    <name evidence="2" type="ORF">OS493_012550</name>
</gene>
<feature type="compositionally biased region" description="Gly residues" evidence="1">
    <location>
        <begin position="83"/>
        <end position="93"/>
    </location>
</feature>
<dbReference type="Proteomes" id="UP001163046">
    <property type="component" value="Unassembled WGS sequence"/>
</dbReference>
<protein>
    <submittedName>
        <fullName evidence="2">Uncharacterized protein</fullName>
    </submittedName>
</protein>
<evidence type="ECO:0000256" key="1">
    <source>
        <dbReference type="SAM" id="MobiDB-lite"/>
    </source>
</evidence>
<keyword evidence="3" id="KW-1185">Reference proteome</keyword>
<dbReference type="EMBL" id="MU826355">
    <property type="protein sequence ID" value="KAJ7379803.1"/>
    <property type="molecule type" value="Genomic_DNA"/>
</dbReference>
<organism evidence="2 3">
    <name type="scientific">Desmophyllum pertusum</name>
    <dbReference type="NCBI Taxonomy" id="174260"/>
    <lineage>
        <taxon>Eukaryota</taxon>
        <taxon>Metazoa</taxon>
        <taxon>Cnidaria</taxon>
        <taxon>Anthozoa</taxon>
        <taxon>Hexacorallia</taxon>
        <taxon>Scleractinia</taxon>
        <taxon>Caryophylliina</taxon>
        <taxon>Caryophylliidae</taxon>
        <taxon>Desmophyllum</taxon>
    </lineage>
</organism>